<keyword evidence="3" id="KW-0489">Methyltransferase</keyword>
<dbReference type="InterPro" id="IPR050447">
    <property type="entry name" value="Erg6_SMT_methyltransf"/>
</dbReference>
<dbReference type="InterPro" id="IPR029063">
    <property type="entry name" value="SAM-dependent_MTases_sf"/>
</dbReference>
<feature type="domain" description="Methyltransferase type 11" evidence="2">
    <location>
        <begin position="54"/>
        <end position="153"/>
    </location>
</feature>
<keyword evidence="4" id="KW-1185">Reference proteome</keyword>
<name>A0ABR8SN58_9BACL</name>
<evidence type="ECO:0000256" key="1">
    <source>
        <dbReference type="ARBA" id="ARBA00022679"/>
    </source>
</evidence>
<evidence type="ECO:0000259" key="2">
    <source>
        <dbReference type="Pfam" id="PF08241"/>
    </source>
</evidence>
<dbReference type="EMBL" id="JACSQM010000004">
    <property type="protein sequence ID" value="MBD7964789.1"/>
    <property type="molecule type" value="Genomic_DNA"/>
</dbReference>
<dbReference type="CDD" id="cd02440">
    <property type="entry name" value="AdoMet_MTases"/>
    <property type="match status" value="1"/>
</dbReference>
<evidence type="ECO:0000313" key="3">
    <source>
        <dbReference type="EMBL" id="MBD7964789.1"/>
    </source>
</evidence>
<sequence length="208" mass="23714">MKILHSIKEFIDQNYQTPKGLVGTYIVEKMVRQHKPETEWTIGLLDLQDQDCVLELGCGAGYAIQMISERYLVQEIVGIDLSATAIRSATARNKKTMNNERTKLIQADFKDLPFPDKMFNKVYSIQTIYFWNEINTIVSEIYRVLMSGGMVVITFSNGKDNETWEGVKEVSENQVMPFMRETGFKDVSLVKGPDSRGFHTVSIKGTKK</sequence>
<dbReference type="GO" id="GO:0008168">
    <property type="term" value="F:methyltransferase activity"/>
    <property type="evidence" value="ECO:0007669"/>
    <property type="project" value="UniProtKB-KW"/>
</dbReference>
<dbReference type="SUPFAM" id="SSF53335">
    <property type="entry name" value="S-adenosyl-L-methionine-dependent methyltransferases"/>
    <property type="match status" value="1"/>
</dbReference>
<comment type="caution">
    <text evidence="3">The sequence shown here is derived from an EMBL/GenBank/DDBJ whole genome shotgun (WGS) entry which is preliminary data.</text>
</comment>
<organism evidence="3 4">
    <name type="scientific">Fictibacillus norfolkensis</name>
    <dbReference type="NCBI Taxonomy" id="2762233"/>
    <lineage>
        <taxon>Bacteria</taxon>
        <taxon>Bacillati</taxon>
        <taxon>Bacillota</taxon>
        <taxon>Bacilli</taxon>
        <taxon>Bacillales</taxon>
        <taxon>Fictibacillaceae</taxon>
        <taxon>Fictibacillus</taxon>
    </lineage>
</organism>
<reference evidence="3 4" key="1">
    <citation type="submission" date="2020-08" db="EMBL/GenBank/DDBJ databases">
        <title>A Genomic Blueprint of the Chicken Gut Microbiome.</title>
        <authorList>
            <person name="Gilroy R."/>
            <person name="Ravi A."/>
            <person name="Getino M."/>
            <person name="Pursley I."/>
            <person name="Horton D.L."/>
            <person name="Alikhan N.-F."/>
            <person name="Baker D."/>
            <person name="Gharbi K."/>
            <person name="Hall N."/>
            <person name="Watson M."/>
            <person name="Adriaenssens E.M."/>
            <person name="Foster-Nyarko E."/>
            <person name="Jarju S."/>
            <person name="Secka A."/>
            <person name="Antonio M."/>
            <person name="Oren A."/>
            <person name="Chaudhuri R."/>
            <person name="La Ragione R.M."/>
            <person name="Hildebrand F."/>
            <person name="Pallen M.J."/>
        </authorList>
    </citation>
    <scope>NUCLEOTIDE SEQUENCE [LARGE SCALE GENOMIC DNA]</scope>
    <source>
        <strain evidence="3 4">Sa2CUA10</strain>
    </source>
</reference>
<dbReference type="Proteomes" id="UP000603641">
    <property type="component" value="Unassembled WGS sequence"/>
</dbReference>
<keyword evidence="1" id="KW-0808">Transferase</keyword>
<dbReference type="PANTHER" id="PTHR44068">
    <property type="entry name" value="ZGC:194242"/>
    <property type="match status" value="1"/>
</dbReference>
<dbReference type="PANTHER" id="PTHR44068:SF1">
    <property type="entry name" value="HYPOTHETICAL LOC100005854"/>
    <property type="match status" value="1"/>
</dbReference>
<gene>
    <name evidence="3" type="ORF">H9648_12060</name>
</gene>
<dbReference type="Pfam" id="PF08241">
    <property type="entry name" value="Methyltransf_11"/>
    <property type="match status" value="1"/>
</dbReference>
<dbReference type="InterPro" id="IPR013216">
    <property type="entry name" value="Methyltransf_11"/>
</dbReference>
<dbReference type="GO" id="GO:0032259">
    <property type="term" value="P:methylation"/>
    <property type="evidence" value="ECO:0007669"/>
    <property type="project" value="UniProtKB-KW"/>
</dbReference>
<protein>
    <submittedName>
        <fullName evidence="3">Class I SAM-dependent methyltransferase</fullName>
    </submittedName>
</protein>
<dbReference type="Gene3D" id="3.40.50.150">
    <property type="entry name" value="Vaccinia Virus protein VP39"/>
    <property type="match status" value="1"/>
</dbReference>
<accession>A0ABR8SN58</accession>
<proteinExistence type="predicted"/>
<evidence type="ECO:0000313" key="4">
    <source>
        <dbReference type="Proteomes" id="UP000603641"/>
    </source>
</evidence>